<feature type="compositionally biased region" description="Low complexity" evidence="1">
    <location>
        <begin position="45"/>
        <end position="58"/>
    </location>
</feature>
<protein>
    <recommendedName>
        <fullName evidence="4">TPR-like protein</fullName>
    </recommendedName>
</protein>
<dbReference type="PANTHER" id="PTHR28142">
    <property type="entry name" value="MITOCHONDRIAL INNER MEMBRANE I-AAA PROTEASE SUPERCOMPLEX SUBUNIT MGR3-RELATED"/>
    <property type="match status" value="1"/>
</dbReference>
<accession>A0A317XZ80</accession>
<evidence type="ECO:0008006" key="4">
    <source>
        <dbReference type="Google" id="ProtNLM"/>
    </source>
</evidence>
<feature type="compositionally biased region" description="Polar residues" evidence="1">
    <location>
        <begin position="255"/>
        <end position="270"/>
    </location>
</feature>
<dbReference type="AlphaFoldDB" id="A0A317XZ80"/>
<evidence type="ECO:0000313" key="3">
    <source>
        <dbReference type="Proteomes" id="UP000246740"/>
    </source>
</evidence>
<evidence type="ECO:0000256" key="1">
    <source>
        <dbReference type="SAM" id="MobiDB-lite"/>
    </source>
</evidence>
<dbReference type="OrthoDB" id="10050400at2759"/>
<dbReference type="EMBL" id="KZ819188">
    <property type="protein sequence ID" value="PWZ03208.1"/>
    <property type="molecule type" value="Genomic_DNA"/>
</dbReference>
<dbReference type="PANTHER" id="PTHR28142:SF1">
    <property type="entry name" value="MITOCHONDRIAL INNER MEMBRANE I-AAA PROTEASE SUPERCOMPLEX SUBUNIT MGR3-RELATED"/>
    <property type="match status" value="1"/>
</dbReference>
<reference evidence="2 3" key="1">
    <citation type="journal article" date="2018" name="Mol. Biol. Evol.">
        <title>Broad Genomic Sampling Reveals a Smut Pathogenic Ancestry of the Fungal Clade Ustilaginomycotina.</title>
        <authorList>
            <person name="Kijpornyongpan T."/>
            <person name="Mondo S.J."/>
            <person name="Barry K."/>
            <person name="Sandor L."/>
            <person name="Lee J."/>
            <person name="Lipzen A."/>
            <person name="Pangilinan J."/>
            <person name="LaButti K."/>
            <person name="Hainaut M."/>
            <person name="Henrissat B."/>
            <person name="Grigoriev I.V."/>
            <person name="Spatafora J.W."/>
            <person name="Aime M.C."/>
        </authorList>
    </citation>
    <scope>NUCLEOTIDE SEQUENCE [LARGE SCALE GENOMIC DNA]</scope>
    <source>
        <strain evidence="2 3">MCA 3645</strain>
    </source>
</reference>
<name>A0A317XZ80_9BASI</name>
<dbReference type="InParanoid" id="A0A317XZ80"/>
<proteinExistence type="predicted"/>
<organism evidence="2 3">
    <name type="scientific">Testicularia cyperi</name>
    <dbReference type="NCBI Taxonomy" id="1882483"/>
    <lineage>
        <taxon>Eukaryota</taxon>
        <taxon>Fungi</taxon>
        <taxon>Dikarya</taxon>
        <taxon>Basidiomycota</taxon>
        <taxon>Ustilaginomycotina</taxon>
        <taxon>Ustilaginomycetes</taxon>
        <taxon>Ustilaginales</taxon>
        <taxon>Anthracoideaceae</taxon>
        <taxon>Testicularia</taxon>
    </lineage>
</organism>
<dbReference type="Proteomes" id="UP000246740">
    <property type="component" value="Unassembled WGS sequence"/>
</dbReference>
<dbReference type="InterPro" id="IPR040201">
    <property type="entry name" value="Mrg3-like"/>
</dbReference>
<evidence type="ECO:0000313" key="2">
    <source>
        <dbReference type="EMBL" id="PWZ03208.1"/>
    </source>
</evidence>
<feature type="compositionally biased region" description="Polar residues" evidence="1">
    <location>
        <begin position="31"/>
        <end position="44"/>
    </location>
</feature>
<dbReference type="STRING" id="1882483.A0A317XZ80"/>
<keyword evidence="3" id="KW-1185">Reference proteome</keyword>
<sequence>MSLSSRSLLSQGSRALARSGTRVSQPAMRTIASSSRISNQSRTTSNVSPPSGGSVGNVETPGFRPRPSEASSSSVRVGTLFMGLVTVAVAVTGYGLYEYYTSFSTWPPELRDDLRAAIKSRNRGDARRAESFFRKALVTARTIKPKLDEPSSISGVGAGEAMLKISGIAIALASLLEQEGQVTAAYDVLQDAWEELTLQGQYQPLSTSEKRTDRDRMRAVAVAQKLGQLGQLPEVRVEMLSTPTNDDAKDVAPGQAQQSTVKRASLTGTAESEDPSEKWLVWSVEELFRLILPADVREKALAAARAPENAAGQQTTAKPEAVDLNRADPSLAATPSEQISLADLDLPPWVSKLDILASIETLGTFYSMHKVPEFAVPLYLQALSILLPKTGTPTASERCKAGLVMNNLSQLLSHTNVDGATKWANKGLQIVESTVQKAGFENQPRTAGTGAVAASATATATATASSAVVESSDERTQEVKQECLGVKLTLLYNLGVLSDMANDKCQARTYFQKAYLLADKTGFTAAKTKAAESLARLERRHANSKPL</sequence>
<feature type="compositionally biased region" description="Low complexity" evidence="1">
    <location>
        <begin position="1"/>
        <end position="19"/>
    </location>
</feature>
<gene>
    <name evidence="2" type="ORF">BCV70DRAFT_197439</name>
</gene>
<feature type="region of interest" description="Disordered" evidence="1">
    <location>
        <begin position="1"/>
        <end position="71"/>
    </location>
</feature>
<feature type="region of interest" description="Disordered" evidence="1">
    <location>
        <begin position="243"/>
        <end position="270"/>
    </location>
</feature>